<sequence length="68" mass="7294">MMRSVRRNGSAAPHKSWSPTVKALRKSSPIAILRKRPTGTDSVPVTLAGVSSRAVMSRSFGITLTQSL</sequence>
<evidence type="ECO:0000313" key="2">
    <source>
        <dbReference type="EMBL" id="CRZ79416.1"/>
    </source>
</evidence>
<dbReference type="AlphaFoldDB" id="A0A655NWH7"/>
<evidence type="ECO:0000256" key="1">
    <source>
        <dbReference type="SAM" id="MobiDB-lite"/>
    </source>
</evidence>
<reference evidence="2 3" key="1">
    <citation type="submission" date="2015-07" db="EMBL/GenBank/DDBJ databases">
        <authorList>
            <consortium name="Pathogen Informatics"/>
        </authorList>
    </citation>
    <scope>NUCLEOTIDE SEQUENCE [LARGE SCALE GENOMIC DNA]</scope>
    <source>
        <strain evidence="2 3">A51</strain>
    </source>
</reference>
<organism evidence="2 3">
    <name type="scientific">Vibrio cholerae</name>
    <dbReference type="NCBI Taxonomy" id="666"/>
    <lineage>
        <taxon>Bacteria</taxon>
        <taxon>Pseudomonadati</taxon>
        <taxon>Pseudomonadota</taxon>
        <taxon>Gammaproteobacteria</taxon>
        <taxon>Vibrionales</taxon>
        <taxon>Vibrionaceae</taxon>
        <taxon>Vibrio</taxon>
    </lineage>
</organism>
<feature type="region of interest" description="Disordered" evidence="1">
    <location>
        <begin position="1"/>
        <end position="30"/>
    </location>
</feature>
<proteinExistence type="predicted"/>
<dbReference type="EMBL" id="CWOW01000001">
    <property type="protein sequence ID" value="CRZ79416.1"/>
    <property type="molecule type" value="Genomic_DNA"/>
</dbReference>
<gene>
    <name evidence="2" type="ORF">ERS013165_00176</name>
</gene>
<accession>A0A655NWH7</accession>
<evidence type="ECO:0000313" key="3">
    <source>
        <dbReference type="Proteomes" id="UP000044806"/>
    </source>
</evidence>
<dbReference type="Proteomes" id="UP000044806">
    <property type="component" value="Unassembled WGS sequence"/>
</dbReference>
<protein>
    <submittedName>
        <fullName evidence="2">Uncharacterized protein</fullName>
    </submittedName>
</protein>
<name>A0A655NWH7_VIBCL</name>